<sequence length="410" mass="45094">MAPPARLLDLTRLLSRIGKGQPTGVDRVEAAYLGQLLGAPLPVFGLIRSQLGYLLLDREGMGAFQDLVNGRIPLPRADILSRLTQRKDSLRAKAETAARRLSIARARQGRLQQMLQLHLPQGFSYLNVGHANLTDKGLTAVKAAGGTVSVMLHDTIPMDHPAFTRADTVQSFERKLAATATHADLVIHTACVTRTLTEGHLSRHGRTPSGIVAPLGILPPDPAPVSPRAKPYFVTVGTIEPRKNHAFLLDLWETFHRDLPDESIPDLLILGRRGWANEALFQRLDALPFLNRTVFEMPNLPDRQVMGLLANARALLFPSLVEGYGLPPLEAASLGVPVLLPPLPIYRETLGEYPVYLALEDGYSWQEAIIRFMARSDAQQPAGWTHGASKHQTGLIPRWEDHFNTVLSIA</sequence>
<keyword evidence="4" id="KW-1185">Reference proteome</keyword>
<dbReference type="RefSeq" id="WP_137193878.1">
    <property type="nucleotide sequence ID" value="NZ_CP039964.1"/>
</dbReference>
<keyword evidence="3" id="KW-0808">Transferase</keyword>
<dbReference type="Proteomes" id="UP000298631">
    <property type="component" value="Chromosome"/>
</dbReference>
<evidence type="ECO:0000259" key="2">
    <source>
        <dbReference type="Pfam" id="PF00534"/>
    </source>
</evidence>
<evidence type="ECO:0000313" key="4">
    <source>
        <dbReference type="Proteomes" id="UP000298631"/>
    </source>
</evidence>
<feature type="domain" description="Glycosyl transferase family 1" evidence="2">
    <location>
        <begin position="227"/>
        <end position="354"/>
    </location>
</feature>
<dbReference type="Pfam" id="PF00534">
    <property type="entry name" value="Glycos_transf_1"/>
    <property type="match status" value="1"/>
</dbReference>
<evidence type="ECO:0000313" key="3">
    <source>
        <dbReference type="EMBL" id="QCO56093.1"/>
    </source>
</evidence>
<dbReference type="SUPFAM" id="SSF53756">
    <property type="entry name" value="UDP-Glycosyltransferase/glycogen phosphorylase"/>
    <property type="match status" value="1"/>
</dbReference>
<name>A0A4P8EH91_9RHOB</name>
<protein>
    <submittedName>
        <fullName evidence="3">Glycosyltransferase family 4 protein</fullName>
    </submittedName>
</protein>
<dbReference type="AlphaFoldDB" id="A0A4P8EH91"/>
<organism evidence="3 4">
    <name type="scientific">Pseudorhodobacter turbinis</name>
    <dbReference type="NCBI Taxonomy" id="2500533"/>
    <lineage>
        <taxon>Bacteria</taxon>
        <taxon>Pseudomonadati</taxon>
        <taxon>Pseudomonadota</taxon>
        <taxon>Alphaproteobacteria</taxon>
        <taxon>Rhodobacterales</taxon>
        <taxon>Paracoccaceae</taxon>
        <taxon>Pseudorhodobacter</taxon>
    </lineage>
</organism>
<dbReference type="Gene3D" id="3.40.50.2000">
    <property type="entry name" value="Glycogen Phosphorylase B"/>
    <property type="match status" value="1"/>
</dbReference>
<reference evidence="3 4" key="1">
    <citation type="submission" date="2019-05" db="EMBL/GenBank/DDBJ databases">
        <title>Pseudorhodobacter turbinis sp. nov., isolated from the gut of the Korean turban shell.</title>
        <authorList>
            <person name="Jeong Y.-S."/>
            <person name="Kang W.-R."/>
            <person name="Bae J.-W."/>
        </authorList>
    </citation>
    <scope>NUCLEOTIDE SEQUENCE [LARGE SCALE GENOMIC DNA]</scope>
    <source>
        <strain evidence="3 4">S12M18</strain>
    </source>
</reference>
<dbReference type="KEGG" id="pseb:EOK75_10345"/>
<dbReference type="PANTHER" id="PTHR46401:SF9">
    <property type="entry name" value="MANNOSYLTRANSFERASE A"/>
    <property type="match status" value="1"/>
</dbReference>
<gene>
    <name evidence="3" type="ORF">EOK75_10345</name>
</gene>
<dbReference type="GO" id="GO:0016757">
    <property type="term" value="F:glycosyltransferase activity"/>
    <property type="evidence" value="ECO:0007669"/>
    <property type="project" value="InterPro"/>
</dbReference>
<dbReference type="PANTHER" id="PTHR46401">
    <property type="entry name" value="GLYCOSYLTRANSFERASE WBBK-RELATED"/>
    <property type="match status" value="1"/>
</dbReference>
<feature type="coiled-coil region" evidence="1">
    <location>
        <begin position="80"/>
        <end position="107"/>
    </location>
</feature>
<keyword evidence="1" id="KW-0175">Coiled coil</keyword>
<evidence type="ECO:0000256" key="1">
    <source>
        <dbReference type="SAM" id="Coils"/>
    </source>
</evidence>
<proteinExistence type="predicted"/>
<dbReference type="OrthoDB" id="9790710at2"/>
<dbReference type="EMBL" id="CP039964">
    <property type="protein sequence ID" value="QCO56093.1"/>
    <property type="molecule type" value="Genomic_DNA"/>
</dbReference>
<accession>A0A4P8EH91</accession>
<dbReference type="InterPro" id="IPR001296">
    <property type="entry name" value="Glyco_trans_1"/>
</dbReference>